<protein>
    <submittedName>
        <fullName evidence="1">Ectopic P granules protein 5</fullName>
    </submittedName>
</protein>
<dbReference type="GO" id="GO:0097352">
    <property type="term" value="P:autophagosome maturation"/>
    <property type="evidence" value="ECO:0007669"/>
    <property type="project" value="TreeGrafter"/>
</dbReference>
<proteinExistence type="predicted"/>
<dbReference type="GO" id="GO:0005737">
    <property type="term" value="C:cytoplasm"/>
    <property type="evidence" value="ECO:0007669"/>
    <property type="project" value="TreeGrafter"/>
</dbReference>
<dbReference type="PANTHER" id="PTHR31139:SF4">
    <property type="entry name" value="ECTOPIC P GRANULES PROTEIN 5 HOMOLOG"/>
    <property type="match status" value="1"/>
</dbReference>
<sequence>MLVFILLQNGKRPEYLFIVNHIIRSPKETKDILSCPCLYYVLLVLYLILNPAPDRNIFLSNVKTDASDSTLCKFALLDSDGEEEELFEVVRDWTSYDIISLLNQMSVANLYEHILFEKRLKVWKFLATLPYKCISKKMLWNILWIFHSSHIFEEDIYLEKDIDLKLNDDKMVSAFIEKLSTFEQSNQLYLLNAYKSIAFCGNIEKELLFFLVHEIFQVAFGKSALLHLSKEGTVVLKDIIKKYPDLLTVLLKEIRTSEDDSVNLSLYMFQEMDLREWIPKCEDVQSIKDWLLEMPLSSPKNFLARILEKLVLPKQLHIEVAVLVLQAYMKYDRKGNEWTVSSGLTQMVQFATMGRFLREEERFVPWAWDLLFTLKLHALDQKFPLWVQIYDGFSDVDFYPILLKKCGCNPF</sequence>
<dbReference type="Proteomes" id="UP001054945">
    <property type="component" value="Unassembled WGS sequence"/>
</dbReference>
<dbReference type="PANTHER" id="PTHR31139">
    <property type="entry name" value="ECTOPIC P GRANULES PROTEIN 5 HOMOLOG"/>
    <property type="match status" value="1"/>
</dbReference>
<dbReference type="EMBL" id="BPLR01008849">
    <property type="protein sequence ID" value="GIY27750.1"/>
    <property type="molecule type" value="Genomic_DNA"/>
</dbReference>
<comment type="caution">
    <text evidence="1">The sequence shown here is derived from an EMBL/GenBank/DDBJ whole genome shotgun (WGS) entry which is preliminary data.</text>
</comment>
<name>A0AAV4S194_CAEEX</name>
<dbReference type="AlphaFoldDB" id="A0AAV4S194"/>
<keyword evidence="2" id="KW-1185">Reference proteome</keyword>
<dbReference type="InterPro" id="IPR051436">
    <property type="entry name" value="Autophagy-related_EPG5"/>
</dbReference>
<reference evidence="1 2" key="1">
    <citation type="submission" date="2021-06" db="EMBL/GenBank/DDBJ databases">
        <title>Caerostris extrusa draft genome.</title>
        <authorList>
            <person name="Kono N."/>
            <person name="Arakawa K."/>
        </authorList>
    </citation>
    <scope>NUCLEOTIDE SEQUENCE [LARGE SCALE GENOMIC DNA]</scope>
</reference>
<organism evidence="1 2">
    <name type="scientific">Caerostris extrusa</name>
    <name type="common">Bark spider</name>
    <name type="synonym">Caerostris bankana</name>
    <dbReference type="NCBI Taxonomy" id="172846"/>
    <lineage>
        <taxon>Eukaryota</taxon>
        <taxon>Metazoa</taxon>
        <taxon>Ecdysozoa</taxon>
        <taxon>Arthropoda</taxon>
        <taxon>Chelicerata</taxon>
        <taxon>Arachnida</taxon>
        <taxon>Araneae</taxon>
        <taxon>Araneomorphae</taxon>
        <taxon>Entelegynae</taxon>
        <taxon>Araneoidea</taxon>
        <taxon>Araneidae</taxon>
        <taxon>Caerostris</taxon>
    </lineage>
</organism>
<evidence type="ECO:0000313" key="1">
    <source>
        <dbReference type="EMBL" id="GIY27750.1"/>
    </source>
</evidence>
<evidence type="ECO:0000313" key="2">
    <source>
        <dbReference type="Proteomes" id="UP001054945"/>
    </source>
</evidence>
<accession>A0AAV4S194</accession>
<gene>
    <name evidence="1" type="primary">Epg5_0</name>
    <name evidence="1" type="ORF">CEXT_442261</name>
</gene>